<gene>
    <name evidence="2" type="ORF">CEE60_12325</name>
    <name evidence="3" type="ORF">E5352_12030</name>
</gene>
<sequence>MKSFEFRKSVLFPFLVRAFFSTILWFVVSYMVSELMPVMGVGLVDSNGSKLPVRFWEFVDKKLWILVISGACLAGLVFSLVGDFLGGSNSVFFRKGISCLKEDSISLLITFAAIFLVIFFRQLMVGKFDLIAVLGSICNYLLALMVFNSKIKHDVDQNS</sequence>
<comment type="caution">
    <text evidence="2">The sequence shown here is derived from an EMBL/GenBank/DDBJ whole genome shotgun (WGS) entry which is preliminary data.</text>
</comment>
<keyword evidence="1" id="KW-0812">Transmembrane</keyword>
<name>A0A246HL21_STEMA</name>
<organism evidence="2 4">
    <name type="scientific">Stenotrophomonas maltophilia</name>
    <name type="common">Pseudomonas maltophilia</name>
    <name type="synonym">Xanthomonas maltophilia</name>
    <dbReference type="NCBI Taxonomy" id="40324"/>
    <lineage>
        <taxon>Bacteria</taxon>
        <taxon>Pseudomonadati</taxon>
        <taxon>Pseudomonadota</taxon>
        <taxon>Gammaproteobacteria</taxon>
        <taxon>Lysobacterales</taxon>
        <taxon>Lysobacteraceae</taxon>
        <taxon>Stenotrophomonas</taxon>
        <taxon>Stenotrophomonas maltophilia group</taxon>
    </lineage>
</organism>
<dbReference type="AlphaFoldDB" id="A0A246HL21"/>
<accession>A0A246HL21</accession>
<dbReference type="OrthoDB" id="9866679at2"/>
<evidence type="ECO:0008006" key="6">
    <source>
        <dbReference type="Google" id="ProtNLM"/>
    </source>
</evidence>
<reference evidence="2 4" key="1">
    <citation type="submission" date="2017-06" db="EMBL/GenBank/DDBJ databases">
        <authorList>
            <person name="Kim H.J."/>
            <person name="Triplett B.A."/>
        </authorList>
    </citation>
    <scope>NUCLEOTIDE SEQUENCE [LARGE SCALE GENOMIC DNA]</scope>
    <source>
        <strain evidence="2 4">13146</strain>
    </source>
</reference>
<feature type="transmembrane region" description="Helical" evidence="1">
    <location>
        <begin position="130"/>
        <end position="147"/>
    </location>
</feature>
<protein>
    <recommendedName>
        <fullName evidence="6">Transmembrane protein</fullName>
    </recommendedName>
</protein>
<dbReference type="Proteomes" id="UP000198157">
    <property type="component" value="Unassembled WGS sequence"/>
</dbReference>
<dbReference type="EMBL" id="SRYW01000009">
    <property type="protein sequence ID" value="TGY33659.1"/>
    <property type="molecule type" value="Genomic_DNA"/>
</dbReference>
<feature type="transmembrane region" description="Helical" evidence="1">
    <location>
        <begin position="105"/>
        <end position="124"/>
    </location>
</feature>
<feature type="transmembrane region" description="Helical" evidence="1">
    <location>
        <begin position="12"/>
        <end position="32"/>
    </location>
</feature>
<dbReference type="Proteomes" id="UP000306631">
    <property type="component" value="Unassembled WGS sequence"/>
</dbReference>
<keyword evidence="1" id="KW-0472">Membrane</keyword>
<evidence type="ECO:0000313" key="4">
    <source>
        <dbReference type="Proteomes" id="UP000198157"/>
    </source>
</evidence>
<evidence type="ECO:0000256" key="1">
    <source>
        <dbReference type="SAM" id="Phobius"/>
    </source>
</evidence>
<evidence type="ECO:0000313" key="5">
    <source>
        <dbReference type="Proteomes" id="UP000306631"/>
    </source>
</evidence>
<reference evidence="3 5" key="2">
    <citation type="submission" date="2019-04" db="EMBL/GenBank/DDBJ databases">
        <title>Microbes associate with the intestines of laboratory mice.</title>
        <authorList>
            <person name="Navarre W."/>
            <person name="Wong E."/>
            <person name="Huang K."/>
            <person name="Tropini C."/>
            <person name="Ng K."/>
            <person name="Yu B."/>
        </authorList>
    </citation>
    <scope>NUCLEOTIDE SEQUENCE [LARGE SCALE GENOMIC DNA]</scope>
    <source>
        <strain evidence="3 5">NM62_B4-13</strain>
    </source>
</reference>
<proteinExistence type="predicted"/>
<evidence type="ECO:0000313" key="2">
    <source>
        <dbReference type="EMBL" id="OWQ52522.1"/>
    </source>
</evidence>
<feature type="transmembrane region" description="Helical" evidence="1">
    <location>
        <begin position="63"/>
        <end position="85"/>
    </location>
</feature>
<evidence type="ECO:0000313" key="3">
    <source>
        <dbReference type="EMBL" id="TGY33659.1"/>
    </source>
</evidence>
<dbReference type="EMBL" id="NIVS01000029">
    <property type="protein sequence ID" value="OWQ52522.1"/>
    <property type="molecule type" value="Genomic_DNA"/>
</dbReference>
<dbReference type="RefSeq" id="WP_088434128.1">
    <property type="nucleotide sequence ID" value="NZ_SRYW01000009.1"/>
</dbReference>
<keyword evidence="1" id="KW-1133">Transmembrane helix</keyword>